<feature type="compositionally biased region" description="Pro residues" evidence="1">
    <location>
        <begin position="179"/>
        <end position="198"/>
    </location>
</feature>
<feature type="region of interest" description="Disordered" evidence="1">
    <location>
        <begin position="154"/>
        <end position="252"/>
    </location>
</feature>
<evidence type="ECO:0000313" key="3">
    <source>
        <dbReference type="Proteomes" id="UP001526430"/>
    </source>
</evidence>
<accession>A0ABT3NYW9</accession>
<feature type="compositionally biased region" description="Basic and acidic residues" evidence="1">
    <location>
        <begin position="204"/>
        <end position="213"/>
    </location>
</feature>
<dbReference type="RefSeq" id="WP_301591559.1">
    <property type="nucleotide sequence ID" value="NZ_JAPFQI010000016.1"/>
</dbReference>
<sequence length="291" mass="30406">MPAIKITRSHWPDILRRVDAREPTKKIAAEFGVTPANITIIARKQRAIEAEDRGLPSPTASAAAGEKAENIPVVPAIVAAEDLDATCEANALAASASASETEATGTSGSASSINEEHVSRNRAAAPEAIAPLASRTQTEAEDLFSLAPPIAAAPPSAVEAKARQFQPASEARPLVSDPVSPPPPAPAKAPPPAAPPLPITLSESRSEAKDTGKGRRGPSPPSLSKERGSAPSRPGKALVIKSEDGEETDFPFRSLEDLLSGSKNLLREAARRSDRVDFSIKTVDLADYAEE</sequence>
<feature type="compositionally biased region" description="Low complexity" evidence="1">
    <location>
        <begin position="92"/>
        <end position="112"/>
    </location>
</feature>
<evidence type="ECO:0000313" key="2">
    <source>
        <dbReference type="EMBL" id="MCW8087367.1"/>
    </source>
</evidence>
<feature type="region of interest" description="Disordered" evidence="1">
    <location>
        <begin position="92"/>
        <end position="136"/>
    </location>
</feature>
<dbReference type="Proteomes" id="UP001526430">
    <property type="component" value="Unassembled WGS sequence"/>
</dbReference>
<comment type="caution">
    <text evidence="2">The sequence shown here is derived from an EMBL/GenBank/DDBJ whole genome shotgun (WGS) entry which is preliminary data.</text>
</comment>
<gene>
    <name evidence="2" type="ORF">OF850_17190</name>
</gene>
<evidence type="ECO:0000256" key="1">
    <source>
        <dbReference type="SAM" id="MobiDB-lite"/>
    </source>
</evidence>
<proteinExistence type="predicted"/>
<reference evidence="2 3" key="1">
    <citation type="submission" date="2022-10" db="EMBL/GenBank/DDBJ databases">
        <title>Roseococcus glaciei nov., sp. nov., isolated from glacier.</title>
        <authorList>
            <person name="Liu Q."/>
            <person name="Xin Y.-H."/>
        </authorList>
    </citation>
    <scope>NUCLEOTIDE SEQUENCE [LARGE SCALE GENOMIC DNA]</scope>
    <source>
        <strain evidence="2 3">MDT2-1-1</strain>
    </source>
</reference>
<dbReference type="EMBL" id="JAPFQI010000016">
    <property type="protein sequence ID" value="MCW8087367.1"/>
    <property type="molecule type" value="Genomic_DNA"/>
</dbReference>
<keyword evidence="3" id="KW-1185">Reference proteome</keyword>
<name>A0ABT3NYW9_9PROT</name>
<organism evidence="2 3">
    <name type="scientific">Sabulicella glaciei</name>
    <dbReference type="NCBI Taxonomy" id="2984948"/>
    <lineage>
        <taxon>Bacteria</taxon>
        <taxon>Pseudomonadati</taxon>
        <taxon>Pseudomonadota</taxon>
        <taxon>Alphaproteobacteria</taxon>
        <taxon>Acetobacterales</taxon>
        <taxon>Acetobacteraceae</taxon>
        <taxon>Sabulicella</taxon>
    </lineage>
</organism>
<protein>
    <submittedName>
        <fullName evidence="2">Uncharacterized protein</fullName>
    </submittedName>
</protein>
<feature type="compositionally biased region" description="Low complexity" evidence="1">
    <location>
        <begin position="123"/>
        <end position="133"/>
    </location>
</feature>